<dbReference type="Pfam" id="PF03634">
    <property type="entry name" value="TCP"/>
    <property type="match status" value="1"/>
</dbReference>
<dbReference type="InterPro" id="IPR017887">
    <property type="entry name" value="TF_TCP_subgr"/>
</dbReference>
<dbReference type="PROSITE" id="PS51369">
    <property type="entry name" value="TCP"/>
    <property type="match status" value="1"/>
</dbReference>
<dbReference type="GO" id="GO:2000032">
    <property type="term" value="P:regulation of secondary shoot formation"/>
    <property type="evidence" value="ECO:0007669"/>
    <property type="project" value="TreeGrafter"/>
</dbReference>
<organism evidence="10 11">
    <name type="scientific">Sesamum alatum</name>
    <dbReference type="NCBI Taxonomy" id="300844"/>
    <lineage>
        <taxon>Eukaryota</taxon>
        <taxon>Viridiplantae</taxon>
        <taxon>Streptophyta</taxon>
        <taxon>Embryophyta</taxon>
        <taxon>Tracheophyta</taxon>
        <taxon>Spermatophyta</taxon>
        <taxon>Magnoliopsida</taxon>
        <taxon>eudicotyledons</taxon>
        <taxon>Gunneridae</taxon>
        <taxon>Pentapetalae</taxon>
        <taxon>asterids</taxon>
        <taxon>lamiids</taxon>
        <taxon>Lamiales</taxon>
        <taxon>Pedaliaceae</taxon>
        <taxon>Sesamum</taxon>
    </lineage>
</organism>
<keyword evidence="4" id="KW-0238">DNA-binding</keyword>
<comment type="caution">
    <text evidence="10">The sequence shown here is derived from an EMBL/GenBank/DDBJ whole genome shotgun (WGS) entry which is preliminary data.</text>
</comment>
<evidence type="ECO:0000256" key="5">
    <source>
        <dbReference type="ARBA" id="ARBA00023163"/>
    </source>
</evidence>
<feature type="compositionally biased region" description="Polar residues" evidence="7">
    <location>
        <begin position="245"/>
        <end position="261"/>
    </location>
</feature>
<evidence type="ECO:0000256" key="4">
    <source>
        <dbReference type="ARBA" id="ARBA00023125"/>
    </source>
</evidence>
<feature type="domain" description="TCP" evidence="8">
    <location>
        <begin position="85"/>
        <end position="143"/>
    </location>
</feature>
<gene>
    <name evidence="10" type="ORF">Salat_0353500</name>
</gene>
<keyword evidence="6" id="KW-0539">Nucleus</keyword>
<dbReference type="InterPro" id="IPR017888">
    <property type="entry name" value="CYC/TB1_R_domain"/>
</dbReference>
<sequence>MEVDEIQCKFPRISNGNARLDSTKLGHSQKMDDQYPDEEEEGENKRVGPANGGVRGGGVDLGGGVGRFYGWPSSRIVRVSRASGGKDRHSKVLTSKGLRDRRVRLSVNTAIQFYDLQDRLGYDQPSKAVEWLLKAAASSIAELPPMNNPFPDTPKQLSDEKRSSTGGSDQLGFDSAEVDMDGGGGGGDPNYSHQQVTKSSACSSTSETSKGSGLSLSRSESRIKARERAKERVAEKEKEKDNDSSHVASLNPISQTTSFTELLSGGINNVNNSHHNTTTSPNSSVHQNPNSSGGTTNESNFFLKSPRQWSSTPMDYFTSGLLGPPGTRPGQMQLANPFAPVASPLFSVTGEHQPELQHFSFVPDHFVPVVNPAAGGNGSSNNNHHNGSSEYNLNFTISSSANSSGLAGFNRGTLQSNSSSPSLLPHLQRFPDGSPPSFFIGTAAPVENHHQFLSGYDARLQLCYGDAHANNGGRHSGQKGKGKN</sequence>
<feature type="compositionally biased region" description="Low complexity" evidence="7">
    <location>
        <begin position="268"/>
        <end position="286"/>
    </location>
</feature>
<dbReference type="AlphaFoldDB" id="A0AAE1Z1C2"/>
<accession>A0AAE1Z1C2</accession>
<feature type="region of interest" description="Disordered" evidence="7">
    <location>
        <begin position="142"/>
        <end position="302"/>
    </location>
</feature>
<reference evidence="10" key="1">
    <citation type="submission" date="2020-06" db="EMBL/GenBank/DDBJ databases">
        <authorList>
            <person name="Li T."/>
            <person name="Hu X."/>
            <person name="Zhang T."/>
            <person name="Song X."/>
            <person name="Zhang H."/>
            <person name="Dai N."/>
            <person name="Sheng W."/>
            <person name="Hou X."/>
            <person name="Wei L."/>
        </authorList>
    </citation>
    <scope>NUCLEOTIDE SEQUENCE</scope>
    <source>
        <strain evidence="10">3651</strain>
        <tissue evidence="10">Leaf</tissue>
    </source>
</reference>
<evidence type="ECO:0000256" key="3">
    <source>
        <dbReference type="ARBA" id="ARBA00023015"/>
    </source>
</evidence>
<evidence type="ECO:0000313" key="11">
    <source>
        <dbReference type="Proteomes" id="UP001293254"/>
    </source>
</evidence>
<reference evidence="10" key="2">
    <citation type="journal article" date="2024" name="Plant">
        <title>Genomic evolution and insights into agronomic trait innovations of Sesamum species.</title>
        <authorList>
            <person name="Miao H."/>
            <person name="Wang L."/>
            <person name="Qu L."/>
            <person name="Liu H."/>
            <person name="Sun Y."/>
            <person name="Le M."/>
            <person name="Wang Q."/>
            <person name="Wei S."/>
            <person name="Zheng Y."/>
            <person name="Lin W."/>
            <person name="Duan Y."/>
            <person name="Cao H."/>
            <person name="Xiong S."/>
            <person name="Wang X."/>
            <person name="Wei L."/>
            <person name="Li C."/>
            <person name="Ma Q."/>
            <person name="Ju M."/>
            <person name="Zhao R."/>
            <person name="Li G."/>
            <person name="Mu C."/>
            <person name="Tian Q."/>
            <person name="Mei H."/>
            <person name="Zhang T."/>
            <person name="Gao T."/>
            <person name="Zhang H."/>
        </authorList>
    </citation>
    <scope>NUCLEOTIDE SEQUENCE</scope>
    <source>
        <strain evidence="10">3651</strain>
    </source>
</reference>
<feature type="compositionally biased region" description="Low complexity" evidence="7">
    <location>
        <begin position="198"/>
        <end position="218"/>
    </location>
</feature>
<evidence type="ECO:0000256" key="1">
    <source>
        <dbReference type="ARBA" id="ARBA00004123"/>
    </source>
</evidence>
<dbReference type="InterPro" id="IPR005333">
    <property type="entry name" value="Transcription_factor_TCP"/>
</dbReference>
<comment type="subcellular location">
    <subcellularLocation>
        <location evidence="1">Nucleus</location>
    </subcellularLocation>
</comment>
<keyword evidence="2" id="KW-0217">Developmental protein</keyword>
<evidence type="ECO:0000256" key="7">
    <source>
        <dbReference type="SAM" id="MobiDB-lite"/>
    </source>
</evidence>
<dbReference type="PANTHER" id="PTHR31072:SF93">
    <property type="entry name" value="TRANSCRIPTION FACTOR TCP24"/>
    <property type="match status" value="1"/>
</dbReference>
<protein>
    <submittedName>
        <fullName evidence="10">Transcription factor TCP2</fullName>
    </submittedName>
</protein>
<dbReference type="GO" id="GO:0005634">
    <property type="term" value="C:nucleus"/>
    <property type="evidence" value="ECO:0007669"/>
    <property type="project" value="UniProtKB-SubCell"/>
</dbReference>
<dbReference type="EMBL" id="JACGWO010000001">
    <property type="protein sequence ID" value="KAK4440186.1"/>
    <property type="molecule type" value="Genomic_DNA"/>
</dbReference>
<evidence type="ECO:0000259" key="8">
    <source>
        <dbReference type="PROSITE" id="PS51369"/>
    </source>
</evidence>
<evidence type="ECO:0000256" key="2">
    <source>
        <dbReference type="ARBA" id="ARBA00022473"/>
    </source>
</evidence>
<keyword evidence="5" id="KW-0804">Transcription</keyword>
<feature type="domain" description="R" evidence="9">
    <location>
        <begin position="219"/>
        <end position="238"/>
    </location>
</feature>
<feature type="region of interest" description="Disordered" evidence="7">
    <location>
        <begin position="14"/>
        <end position="57"/>
    </location>
</feature>
<feature type="compositionally biased region" description="Basic and acidic residues" evidence="7">
    <location>
        <begin position="21"/>
        <end position="33"/>
    </location>
</feature>
<dbReference type="Proteomes" id="UP001293254">
    <property type="component" value="Unassembled WGS sequence"/>
</dbReference>
<dbReference type="GO" id="GO:0043565">
    <property type="term" value="F:sequence-specific DNA binding"/>
    <property type="evidence" value="ECO:0007669"/>
    <property type="project" value="TreeGrafter"/>
</dbReference>
<dbReference type="PANTHER" id="PTHR31072">
    <property type="entry name" value="TRANSCRIPTION FACTOR TCP4-RELATED"/>
    <property type="match status" value="1"/>
</dbReference>
<evidence type="ECO:0000313" key="10">
    <source>
        <dbReference type="EMBL" id="KAK4440186.1"/>
    </source>
</evidence>
<feature type="compositionally biased region" description="Basic and acidic residues" evidence="7">
    <location>
        <begin position="219"/>
        <end position="244"/>
    </location>
</feature>
<proteinExistence type="predicted"/>
<name>A0AAE1Z1C2_9LAMI</name>
<dbReference type="GO" id="GO:0003700">
    <property type="term" value="F:DNA-binding transcription factor activity"/>
    <property type="evidence" value="ECO:0007669"/>
    <property type="project" value="InterPro"/>
</dbReference>
<keyword evidence="11" id="KW-1185">Reference proteome</keyword>
<feature type="compositionally biased region" description="Polar residues" evidence="7">
    <location>
        <begin position="287"/>
        <end position="302"/>
    </location>
</feature>
<keyword evidence="3" id="KW-0805">Transcription regulation</keyword>
<evidence type="ECO:0000256" key="6">
    <source>
        <dbReference type="ARBA" id="ARBA00023242"/>
    </source>
</evidence>
<evidence type="ECO:0000259" key="9">
    <source>
        <dbReference type="PROSITE" id="PS51370"/>
    </source>
</evidence>
<dbReference type="PROSITE" id="PS51370">
    <property type="entry name" value="R"/>
    <property type="match status" value="1"/>
</dbReference>